<dbReference type="EMBL" id="JAATIP010000090">
    <property type="protein sequence ID" value="KAF4375385.1"/>
    <property type="molecule type" value="Genomic_DNA"/>
</dbReference>
<evidence type="ECO:0000313" key="3">
    <source>
        <dbReference type="EMBL" id="KAF4375385.1"/>
    </source>
</evidence>
<organism evidence="2 5">
    <name type="scientific">Cannabis sativa</name>
    <name type="common">Hemp</name>
    <name type="synonym">Marijuana</name>
    <dbReference type="NCBI Taxonomy" id="3483"/>
    <lineage>
        <taxon>Eukaryota</taxon>
        <taxon>Viridiplantae</taxon>
        <taxon>Streptophyta</taxon>
        <taxon>Embryophyta</taxon>
        <taxon>Tracheophyta</taxon>
        <taxon>Spermatophyta</taxon>
        <taxon>Magnoliopsida</taxon>
        <taxon>eudicotyledons</taxon>
        <taxon>Gunneridae</taxon>
        <taxon>Pentapetalae</taxon>
        <taxon>rosids</taxon>
        <taxon>fabids</taxon>
        <taxon>Rosales</taxon>
        <taxon>Cannabaceae</taxon>
        <taxon>Cannabis</taxon>
    </lineage>
</organism>
<dbReference type="InterPro" id="IPR013187">
    <property type="entry name" value="F-box-assoc_dom_typ3"/>
</dbReference>
<dbReference type="InterPro" id="IPR017451">
    <property type="entry name" value="F-box-assoc_interact_dom"/>
</dbReference>
<dbReference type="AlphaFoldDB" id="A0A7J6FX53"/>
<dbReference type="PANTHER" id="PTHR31672">
    <property type="entry name" value="BNACNNG10540D PROTEIN"/>
    <property type="match status" value="1"/>
</dbReference>
<feature type="domain" description="F-box" evidence="1">
    <location>
        <begin position="1"/>
        <end position="44"/>
    </location>
</feature>
<dbReference type="SMART" id="SM00256">
    <property type="entry name" value="FBOX"/>
    <property type="match status" value="1"/>
</dbReference>
<dbReference type="InterPro" id="IPR050796">
    <property type="entry name" value="SCF_F-box_component"/>
</dbReference>
<comment type="caution">
    <text evidence="2">The sequence shown here is derived from an EMBL/GenBank/DDBJ whole genome shotgun (WGS) entry which is preliminary data.</text>
</comment>
<gene>
    <name evidence="3" type="ORF">F8388_024044</name>
    <name evidence="2" type="ORF">G4B88_021990</name>
</gene>
<dbReference type="CDD" id="cd09917">
    <property type="entry name" value="F-box_SF"/>
    <property type="match status" value="1"/>
</dbReference>
<dbReference type="Proteomes" id="UP000583929">
    <property type="component" value="Unassembled WGS sequence"/>
</dbReference>
<dbReference type="SUPFAM" id="SSF81383">
    <property type="entry name" value="F-box domain"/>
    <property type="match status" value="1"/>
</dbReference>
<dbReference type="InterPro" id="IPR036047">
    <property type="entry name" value="F-box-like_dom_sf"/>
</dbReference>
<evidence type="ECO:0000313" key="4">
    <source>
        <dbReference type="Proteomes" id="UP000525078"/>
    </source>
</evidence>
<dbReference type="Proteomes" id="UP000525078">
    <property type="component" value="Unassembled WGS sequence"/>
</dbReference>
<protein>
    <recommendedName>
        <fullName evidence="1">F-box domain-containing protein</fullName>
    </recommendedName>
</protein>
<dbReference type="Pfam" id="PF08268">
    <property type="entry name" value="FBA_3"/>
    <property type="match status" value="1"/>
</dbReference>
<evidence type="ECO:0000313" key="5">
    <source>
        <dbReference type="Proteomes" id="UP000583929"/>
    </source>
</evidence>
<accession>A0A7J6FX53</accession>
<evidence type="ECO:0000313" key="2">
    <source>
        <dbReference type="EMBL" id="KAF4375324.1"/>
    </source>
</evidence>
<dbReference type="Gene3D" id="1.20.1280.50">
    <property type="match status" value="1"/>
</dbReference>
<dbReference type="PROSITE" id="PS50181">
    <property type="entry name" value="FBOX"/>
    <property type="match status" value="1"/>
</dbReference>
<dbReference type="InterPro" id="IPR001810">
    <property type="entry name" value="F-box_dom"/>
</dbReference>
<evidence type="ECO:0000259" key="1">
    <source>
        <dbReference type="PROSITE" id="PS50181"/>
    </source>
</evidence>
<dbReference type="Pfam" id="PF00646">
    <property type="entry name" value="F-box"/>
    <property type="match status" value="1"/>
</dbReference>
<keyword evidence="5" id="KW-1185">Reference proteome</keyword>
<dbReference type="NCBIfam" id="TIGR01640">
    <property type="entry name" value="F_box_assoc_1"/>
    <property type="match status" value="1"/>
</dbReference>
<sequence>MDQLCEDLIVNIFSNLEVKTILKLRCICKLWRQIIDGSSYGPQLAKKQLKNAVEDPLLLVVSNYKPSQSHDDHNNPNPNPNKSMNQRLLEINLKSMNQRLLEINWKSSFPWASQLNDNKNEIFFESCANGILCFSRVTSLGATPYLINPLRQDVLELPPLTVVELINGVIHKQFSYGLGFDKSTRKYKVVCVVVDWHSTMCVPFTTTFYTLKDSKWIELEKSQPQQHCVPIKGGPKCINGVVYWNCCHSNARNHKFVIMGFNVEKEQFRLISKPSKLGHVDEQCFYIDQLIDLNIGVLSYVDLSSTNHIEIWNLKNCVGDHDEKENWVRMYKFEMKAPHNWSYRFHPYRVIGTWENGEILLKAEEEFGFDHPMGALTIPCTENAFIDLISRFNA</sequence>
<dbReference type="PANTHER" id="PTHR31672:SF13">
    <property type="entry name" value="F-BOX PROTEIN CPR30-LIKE"/>
    <property type="match status" value="1"/>
</dbReference>
<reference evidence="4 5" key="1">
    <citation type="journal article" date="2020" name="bioRxiv">
        <title>Sequence and annotation of 42 cannabis genomes reveals extensive copy number variation in cannabinoid synthesis and pathogen resistance genes.</title>
        <authorList>
            <person name="Mckernan K.J."/>
            <person name="Helbert Y."/>
            <person name="Kane L.T."/>
            <person name="Ebling H."/>
            <person name="Zhang L."/>
            <person name="Liu B."/>
            <person name="Eaton Z."/>
            <person name="Mclaughlin S."/>
            <person name="Kingan S."/>
            <person name="Baybayan P."/>
            <person name="Concepcion G."/>
            <person name="Jordan M."/>
            <person name="Riva A."/>
            <person name="Barbazuk W."/>
            <person name="Harkins T."/>
        </authorList>
    </citation>
    <scope>NUCLEOTIDE SEQUENCE [LARGE SCALE GENOMIC DNA]</scope>
    <source>
        <strain evidence="4 5">cv. Jamaican Lion 4</strain>
        <strain evidence="2">Father</strain>
        <strain evidence="3">Mother</strain>
        <tissue evidence="2">Leaf</tissue>
    </source>
</reference>
<proteinExistence type="predicted"/>
<name>A0A7J6FX53_CANSA</name>
<dbReference type="EMBL" id="JAATIQ010000163">
    <property type="protein sequence ID" value="KAF4375324.1"/>
    <property type="molecule type" value="Genomic_DNA"/>
</dbReference>